<organism evidence="1 2">
    <name type="scientific">Stieleria varia</name>
    <dbReference type="NCBI Taxonomy" id="2528005"/>
    <lineage>
        <taxon>Bacteria</taxon>
        <taxon>Pseudomonadati</taxon>
        <taxon>Planctomycetota</taxon>
        <taxon>Planctomycetia</taxon>
        <taxon>Pirellulales</taxon>
        <taxon>Pirellulaceae</taxon>
        <taxon>Stieleria</taxon>
    </lineage>
</organism>
<proteinExistence type="predicted"/>
<dbReference type="RefSeq" id="WP_146518809.1">
    <property type="nucleotide sequence ID" value="NZ_CP151726.1"/>
</dbReference>
<gene>
    <name evidence="1" type="ORF">Pla52n_12970</name>
</gene>
<accession>A0A5C6B2E1</accession>
<keyword evidence="2" id="KW-1185">Reference proteome</keyword>
<protein>
    <submittedName>
        <fullName evidence="1">Uncharacterized protein</fullName>
    </submittedName>
</protein>
<dbReference type="Proteomes" id="UP000320176">
    <property type="component" value="Unassembled WGS sequence"/>
</dbReference>
<comment type="caution">
    <text evidence="1">The sequence shown here is derived from an EMBL/GenBank/DDBJ whole genome shotgun (WGS) entry which is preliminary data.</text>
</comment>
<evidence type="ECO:0000313" key="2">
    <source>
        <dbReference type="Proteomes" id="UP000320176"/>
    </source>
</evidence>
<name>A0A5C6B2E1_9BACT</name>
<sequence>MSSPAAANADPYEPGQLLAELEQRQDDVLAQLDALDAQLSEVLKGLEISVDEDPELGDEDS</sequence>
<reference evidence="1 2" key="1">
    <citation type="submission" date="2019-02" db="EMBL/GenBank/DDBJ databases">
        <title>Deep-cultivation of Planctomycetes and their phenomic and genomic characterization uncovers novel biology.</title>
        <authorList>
            <person name="Wiegand S."/>
            <person name="Jogler M."/>
            <person name="Boedeker C."/>
            <person name="Pinto D."/>
            <person name="Vollmers J."/>
            <person name="Rivas-Marin E."/>
            <person name="Kohn T."/>
            <person name="Peeters S.H."/>
            <person name="Heuer A."/>
            <person name="Rast P."/>
            <person name="Oberbeckmann S."/>
            <person name="Bunk B."/>
            <person name="Jeske O."/>
            <person name="Meyerdierks A."/>
            <person name="Storesund J.E."/>
            <person name="Kallscheuer N."/>
            <person name="Luecker S."/>
            <person name="Lage O.M."/>
            <person name="Pohl T."/>
            <person name="Merkel B.J."/>
            <person name="Hornburger P."/>
            <person name="Mueller R.-W."/>
            <person name="Bruemmer F."/>
            <person name="Labrenz M."/>
            <person name="Spormann A.M."/>
            <person name="Op Den Camp H."/>
            <person name="Overmann J."/>
            <person name="Amann R."/>
            <person name="Jetten M.S.M."/>
            <person name="Mascher T."/>
            <person name="Medema M.H."/>
            <person name="Devos D.P."/>
            <person name="Kaster A.-K."/>
            <person name="Ovreas L."/>
            <person name="Rohde M."/>
            <person name="Galperin M.Y."/>
            <person name="Jogler C."/>
        </authorList>
    </citation>
    <scope>NUCLEOTIDE SEQUENCE [LARGE SCALE GENOMIC DNA]</scope>
    <source>
        <strain evidence="1 2">Pla52n</strain>
    </source>
</reference>
<evidence type="ECO:0000313" key="1">
    <source>
        <dbReference type="EMBL" id="TWU05582.1"/>
    </source>
</evidence>
<dbReference type="AlphaFoldDB" id="A0A5C6B2E1"/>
<dbReference type="EMBL" id="SJPN01000002">
    <property type="protein sequence ID" value="TWU05582.1"/>
    <property type="molecule type" value="Genomic_DNA"/>
</dbReference>